<protein>
    <recommendedName>
        <fullName evidence="2">beta-galactosidase</fullName>
        <ecNumber evidence="2">3.2.1.23</ecNumber>
    </recommendedName>
</protein>
<evidence type="ECO:0000259" key="5">
    <source>
        <dbReference type="Pfam" id="PF02836"/>
    </source>
</evidence>
<dbReference type="PATRIC" id="fig|869719.3.peg.428"/>
<sequence>FWSLGNETGIGSSFEAAAKWVRGRDNTRLISFLGHSMSGWRHPTNAYVDIFAPMYDDVEKLVDYAERPEFTQPLILCEYAHAMGNSLGNFQDYWDVIHAHKKLQGGFVWDWVDQTIIRKDAQGREYWAQGRDFVPDGDDSPVGDGVIRSDRTPDPEYHELAKVYAPIAFERAGDRYVVVNRHDHIDLSRFTLDYAVMEDGREVATGKVAMPAVAAGMRAPLNLTLPA</sequence>
<dbReference type="SUPFAM" id="SSF51445">
    <property type="entry name" value="(Trans)glycosidases"/>
    <property type="match status" value="1"/>
</dbReference>
<dbReference type="InterPro" id="IPR050347">
    <property type="entry name" value="Bact_Beta-galactosidase"/>
</dbReference>
<evidence type="ECO:0000256" key="2">
    <source>
        <dbReference type="ARBA" id="ARBA00012756"/>
    </source>
</evidence>
<comment type="caution">
    <text evidence="7">The sequence shown here is derived from an EMBL/GenBank/DDBJ whole genome shotgun (WGS) entry which is preliminary data.</text>
</comment>
<keyword evidence="8" id="KW-1185">Reference proteome</keyword>
<evidence type="ECO:0000259" key="6">
    <source>
        <dbReference type="Pfam" id="PF16353"/>
    </source>
</evidence>
<dbReference type="EC" id="3.2.1.23" evidence="2"/>
<dbReference type="EMBL" id="LDTB01000102">
    <property type="protein sequence ID" value="KTT68461.1"/>
    <property type="molecule type" value="Genomic_DNA"/>
</dbReference>
<feature type="domain" description="Glycoside hydrolase family 2 catalytic" evidence="5">
    <location>
        <begin position="1"/>
        <end position="169"/>
    </location>
</feature>
<dbReference type="AlphaFoldDB" id="A0A147HUB1"/>
<dbReference type="GO" id="GO:0009341">
    <property type="term" value="C:beta-galactosidase complex"/>
    <property type="evidence" value="ECO:0007669"/>
    <property type="project" value="TreeGrafter"/>
</dbReference>
<dbReference type="Gene3D" id="3.20.20.80">
    <property type="entry name" value="Glycosidases"/>
    <property type="match status" value="1"/>
</dbReference>
<keyword evidence="4" id="KW-0326">Glycosidase</keyword>
<dbReference type="InterPro" id="IPR036156">
    <property type="entry name" value="Beta-gal/glucu_dom_sf"/>
</dbReference>
<dbReference type="InterPro" id="IPR017853">
    <property type="entry name" value="GH"/>
</dbReference>
<reference evidence="7 8" key="1">
    <citation type="journal article" date="2016" name="Front. Microbiol.">
        <title>Genomic Resource of Rice Seed Associated Bacteria.</title>
        <authorList>
            <person name="Midha S."/>
            <person name="Bansal K."/>
            <person name="Sharma S."/>
            <person name="Kumar N."/>
            <person name="Patil P.P."/>
            <person name="Chaudhry V."/>
            <person name="Patil P.B."/>
        </authorList>
    </citation>
    <scope>NUCLEOTIDE SEQUENCE [LARGE SCALE GENOMIC DNA]</scope>
    <source>
        <strain evidence="7 8">NS334</strain>
    </source>
</reference>
<dbReference type="InterPro" id="IPR032312">
    <property type="entry name" value="LacZ_4"/>
</dbReference>
<gene>
    <name evidence="7" type="ORF">NS334_16180</name>
</gene>
<feature type="domain" description="Beta-galactosidase" evidence="6">
    <location>
        <begin position="177"/>
        <end position="224"/>
    </location>
</feature>
<organism evidence="7 8">
    <name type="scientific">Sphingomonas endophytica</name>
    <dbReference type="NCBI Taxonomy" id="869719"/>
    <lineage>
        <taxon>Bacteria</taxon>
        <taxon>Pseudomonadati</taxon>
        <taxon>Pseudomonadota</taxon>
        <taxon>Alphaproteobacteria</taxon>
        <taxon>Sphingomonadales</taxon>
        <taxon>Sphingomonadaceae</taxon>
        <taxon>Sphingomonas</taxon>
    </lineage>
</organism>
<comment type="catalytic activity">
    <reaction evidence="1">
        <text>Hydrolysis of terminal non-reducing beta-D-galactose residues in beta-D-galactosides.</text>
        <dbReference type="EC" id="3.2.1.23"/>
    </reaction>
</comment>
<evidence type="ECO:0000313" key="7">
    <source>
        <dbReference type="EMBL" id="KTT68461.1"/>
    </source>
</evidence>
<accession>A0A147HUB1</accession>
<dbReference type="Proteomes" id="UP000074310">
    <property type="component" value="Unassembled WGS sequence"/>
</dbReference>
<evidence type="ECO:0000313" key="8">
    <source>
        <dbReference type="Proteomes" id="UP000074310"/>
    </source>
</evidence>
<feature type="non-terminal residue" evidence="7">
    <location>
        <position position="1"/>
    </location>
</feature>
<dbReference type="InterPro" id="IPR013783">
    <property type="entry name" value="Ig-like_fold"/>
</dbReference>
<dbReference type="PANTHER" id="PTHR46323">
    <property type="entry name" value="BETA-GALACTOSIDASE"/>
    <property type="match status" value="1"/>
</dbReference>
<dbReference type="GO" id="GO:0004565">
    <property type="term" value="F:beta-galactosidase activity"/>
    <property type="evidence" value="ECO:0007669"/>
    <property type="project" value="UniProtKB-EC"/>
</dbReference>
<name>A0A147HUB1_9SPHN</name>
<dbReference type="PANTHER" id="PTHR46323:SF2">
    <property type="entry name" value="BETA-GALACTOSIDASE"/>
    <property type="match status" value="1"/>
</dbReference>
<dbReference type="InterPro" id="IPR006103">
    <property type="entry name" value="Glyco_hydro_2_cat"/>
</dbReference>
<dbReference type="SUPFAM" id="SSF49303">
    <property type="entry name" value="beta-Galactosidase/glucuronidase domain"/>
    <property type="match status" value="1"/>
</dbReference>
<feature type="non-terminal residue" evidence="7">
    <location>
        <position position="227"/>
    </location>
</feature>
<dbReference type="RefSeq" id="WP_241492001.1">
    <property type="nucleotide sequence ID" value="NZ_LDTB01000102.1"/>
</dbReference>
<keyword evidence="3" id="KW-0378">Hydrolase</keyword>
<evidence type="ECO:0000256" key="4">
    <source>
        <dbReference type="ARBA" id="ARBA00023295"/>
    </source>
</evidence>
<evidence type="ECO:0000256" key="3">
    <source>
        <dbReference type="ARBA" id="ARBA00022801"/>
    </source>
</evidence>
<dbReference type="GO" id="GO:0005990">
    <property type="term" value="P:lactose catabolic process"/>
    <property type="evidence" value="ECO:0007669"/>
    <property type="project" value="TreeGrafter"/>
</dbReference>
<dbReference type="Gene3D" id="2.60.40.10">
    <property type="entry name" value="Immunoglobulins"/>
    <property type="match status" value="1"/>
</dbReference>
<dbReference type="Pfam" id="PF16353">
    <property type="entry name" value="LacZ_4"/>
    <property type="match status" value="1"/>
</dbReference>
<evidence type="ECO:0000256" key="1">
    <source>
        <dbReference type="ARBA" id="ARBA00001412"/>
    </source>
</evidence>
<dbReference type="Pfam" id="PF02836">
    <property type="entry name" value="Glyco_hydro_2_C"/>
    <property type="match status" value="1"/>
</dbReference>
<proteinExistence type="predicted"/>